<evidence type="ECO:0000256" key="1">
    <source>
        <dbReference type="ARBA" id="ARBA00004128"/>
    </source>
</evidence>
<dbReference type="GO" id="GO:0034490">
    <property type="term" value="P:basic amino acid transmembrane import into vacuole"/>
    <property type="evidence" value="ECO:0007669"/>
    <property type="project" value="UniProtKB-ARBA"/>
</dbReference>
<dbReference type="Proteomes" id="UP000189911">
    <property type="component" value="Chromosome H"/>
</dbReference>
<feature type="transmembrane region" description="Helical" evidence="9">
    <location>
        <begin position="211"/>
        <end position="237"/>
    </location>
</feature>
<evidence type="ECO:0000256" key="5">
    <source>
        <dbReference type="ARBA" id="ARBA00022970"/>
    </source>
</evidence>
<dbReference type="OrthoDB" id="409725at2759"/>
<evidence type="ECO:0000256" key="2">
    <source>
        <dbReference type="ARBA" id="ARBA00022448"/>
    </source>
</evidence>
<dbReference type="InterPro" id="IPR036513">
    <property type="entry name" value="STAS_dom_sf"/>
</dbReference>
<sequence>MGSNKRLHRQSLSEAISVSLGLQSQPVGESGFPSFSRANAFAHSLTNSPRLGRSYLGALSPPVMKERNSSNDFPASFKPDQNQSIHKSQNLHRQTAALSNDFDGAFEFDDQADLLQDRNESNKANEESAAVLAGLSPTNSESETPYPNESLDVTDLLLSSHPNQDLEYGAVDRSDEQYISLQSPRDSDFQDVLLDPNASTMDKVTFTSRRVVMYIPSVILGLLLNILDALSYGLIIFPITEPFFAHMGPAGLSMFYVSCIISQVTYSSGFSAFRNAVGSEMIEITPFYHAMAASISTSLSDQQDRAIPTTIVCYALSSVMTGLLFFLLGKMRLGKIVGFFPRHILIGCIGGVGYFLIITGLEVTTRVSKFEYSFGFLSSLFTDFATFGKWALPTVMAVSLVVIQHVFENSLVLPTFYIAALVIFHFVVALVPSLSLDSLRGSGWIFPPTDSTEHWYGFYQYYNFRLVSWPLILKQIPTMLALTFFGILHVPINVPALAMSVGVDKYDVDKELIAHGYSNFLSGLVGSVQNYLVYTNSVLFIRAGADSAMAGMMLAAATFGIMTMGPVIISYIPICIVGSLIFLLGYELMKEALYDTWGKLNKFEYATIVIIVFTMGAFDFVLGIIVGILIACFSFLVDSAKLQTVNGEFNGQVARSTVRRDYIQTQFLNKIGEQIHILKLQNILFFGTILSIEEKIDKLLEISNNDASKQRIKYLILDFKNINADNIDYSAAEGFNRIKRFTSTKRINLIISSIKTTDVIYNAFNKVGLLDGVELFGDLNSALEWCENELLVQFKELRARPQLHTEKKRERTMNKGLLPLNTPRNTQFVSVAQKLLTDEQSIPHYKQSYREKQPVLPLLFSSLQKFRPQMMSSNNKVKETEEKLWAGLGKYFVKRRLAAQTLLPHRDNIFFVIESGMVKVTYNLRQGQLYEIMSGKTCYGRMSTQGSGDDLISCVEVTMETDCTLWIIDEGSLAKLKNENPNLYTEILLVTLSINQERLRELLGYCLVSS</sequence>
<feature type="transmembrane region" description="Helical" evidence="9">
    <location>
        <begin position="512"/>
        <end position="532"/>
    </location>
</feature>
<evidence type="ECO:0000313" key="12">
    <source>
        <dbReference type="EMBL" id="SCV06053.1"/>
    </source>
</evidence>
<feature type="transmembrane region" description="Helical" evidence="9">
    <location>
        <begin position="306"/>
        <end position="328"/>
    </location>
</feature>
<keyword evidence="5" id="KW-0029">Amino-acid transport</keyword>
<evidence type="ECO:0000259" key="11">
    <source>
        <dbReference type="Pfam" id="PF01740"/>
    </source>
</evidence>
<dbReference type="Gene3D" id="3.30.750.24">
    <property type="entry name" value="STAS domain"/>
    <property type="match status" value="1"/>
</dbReference>
<keyword evidence="13" id="KW-1185">Reference proteome</keyword>
<accession>A0A1G4KNF7</accession>
<keyword evidence="4 9" id="KW-0812">Transmembrane</keyword>
<feature type="transmembrane region" description="Helical" evidence="9">
    <location>
        <begin position="412"/>
        <end position="431"/>
    </location>
</feature>
<feature type="compositionally biased region" description="Polar residues" evidence="8">
    <location>
        <begin position="136"/>
        <end position="147"/>
    </location>
</feature>
<feature type="region of interest" description="Disordered" evidence="8">
    <location>
        <begin position="119"/>
        <end position="149"/>
    </location>
</feature>
<dbReference type="InterPro" id="IPR002645">
    <property type="entry name" value="STAS_dom"/>
</dbReference>
<dbReference type="Pfam" id="PF01740">
    <property type="entry name" value="STAS"/>
    <property type="match status" value="1"/>
</dbReference>
<evidence type="ECO:0000256" key="6">
    <source>
        <dbReference type="ARBA" id="ARBA00022989"/>
    </source>
</evidence>
<gene>
    <name evidence="12" type="ORF">LANO_0H21066G</name>
</gene>
<dbReference type="GO" id="GO:0000329">
    <property type="term" value="C:fungal-type vacuole membrane"/>
    <property type="evidence" value="ECO:0007669"/>
    <property type="project" value="UniProtKB-ARBA"/>
</dbReference>
<dbReference type="InterPro" id="IPR018490">
    <property type="entry name" value="cNMP-bd_dom_sf"/>
</dbReference>
<evidence type="ECO:0000256" key="8">
    <source>
        <dbReference type="SAM" id="MobiDB-lite"/>
    </source>
</evidence>
<evidence type="ECO:0000313" key="13">
    <source>
        <dbReference type="Proteomes" id="UP000189911"/>
    </source>
</evidence>
<dbReference type="SUPFAM" id="SSF52091">
    <property type="entry name" value="SpoIIaa-like"/>
    <property type="match status" value="1"/>
</dbReference>
<dbReference type="Pfam" id="PF00916">
    <property type="entry name" value="Sulfate_transp"/>
    <property type="match status" value="1"/>
</dbReference>
<feature type="transmembrane region" description="Helical" evidence="9">
    <location>
        <begin position="373"/>
        <end position="392"/>
    </location>
</feature>
<dbReference type="AlphaFoldDB" id="A0A1G4KNF7"/>
<protein>
    <submittedName>
        <fullName evidence="12">LANO_0H21066g1_1</fullName>
    </submittedName>
</protein>
<feature type="transmembrane region" description="Helical" evidence="9">
    <location>
        <begin position="471"/>
        <end position="492"/>
    </location>
</feature>
<feature type="domain" description="STAS" evidence="11">
    <location>
        <begin position="673"/>
        <end position="782"/>
    </location>
</feature>
<dbReference type="InterPro" id="IPR011547">
    <property type="entry name" value="SLC26A/SulP_dom"/>
</dbReference>
<dbReference type="PANTHER" id="PTHR43310:SF4">
    <property type="entry name" value="AFR304WP"/>
    <property type="match status" value="1"/>
</dbReference>
<evidence type="ECO:0000256" key="9">
    <source>
        <dbReference type="SAM" id="Phobius"/>
    </source>
</evidence>
<comment type="subcellular location">
    <subcellularLocation>
        <location evidence="1">Vacuole membrane</location>
        <topology evidence="1">Multi-pass membrane protein</topology>
    </subcellularLocation>
</comment>
<keyword evidence="7 9" id="KW-0472">Membrane</keyword>
<dbReference type="InterPro" id="IPR014710">
    <property type="entry name" value="RmlC-like_jellyroll"/>
</dbReference>
<evidence type="ECO:0000256" key="3">
    <source>
        <dbReference type="ARBA" id="ARBA00022554"/>
    </source>
</evidence>
<dbReference type="CDD" id="cd07042">
    <property type="entry name" value="STAS_SulP_like_sulfate_transporter"/>
    <property type="match status" value="1"/>
</dbReference>
<feature type="transmembrane region" description="Helical" evidence="9">
    <location>
        <begin position="607"/>
        <end position="636"/>
    </location>
</feature>
<organism evidence="12 13">
    <name type="scientific">Lachancea nothofagi CBS 11611</name>
    <dbReference type="NCBI Taxonomy" id="1266666"/>
    <lineage>
        <taxon>Eukaryota</taxon>
        <taxon>Fungi</taxon>
        <taxon>Dikarya</taxon>
        <taxon>Ascomycota</taxon>
        <taxon>Saccharomycotina</taxon>
        <taxon>Saccharomycetes</taxon>
        <taxon>Saccharomycetales</taxon>
        <taxon>Saccharomycetaceae</taxon>
        <taxon>Lachancea</taxon>
    </lineage>
</organism>
<dbReference type="InterPro" id="IPR052706">
    <property type="entry name" value="Membrane-Transporter-like"/>
</dbReference>
<feature type="transmembrane region" description="Helical" evidence="9">
    <location>
        <begin position="539"/>
        <end position="562"/>
    </location>
</feature>
<feature type="transmembrane region" description="Helical" evidence="9">
    <location>
        <begin position="568"/>
        <end position="586"/>
    </location>
</feature>
<dbReference type="Gene3D" id="2.60.120.10">
    <property type="entry name" value="Jelly Rolls"/>
    <property type="match status" value="1"/>
</dbReference>
<feature type="compositionally biased region" description="Polar residues" evidence="8">
    <location>
        <begin position="79"/>
        <end position="93"/>
    </location>
</feature>
<evidence type="ECO:0000259" key="10">
    <source>
        <dbReference type="Pfam" id="PF00916"/>
    </source>
</evidence>
<name>A0A1G4KNF7_9SACH</name>
<feature type="domain" description="SLC26A/SulP transporter" evidence="10">
    <location>
        <begin position="214"/>
        <end position="610"/>
    </location>
</feature>
<dbReference type="SUPFAM" id="SSF51206">
    <property type="entry name" value="cAMP-binding domain-like"/>
    <property type="match status" value="1"/>
</dbReference>
<feature type="transmembrane region" description="Helical" evidence="9">
    <location>
        <begin position="340"/>
        <end position="361"/>
    </location>
</feature>
<keyword evidence="2" id="KW-0813">Transport</keyword>
<dbReference type="EMBL" id="LT598447">
    <property type="protein sequence ID" value="SCV06053.1"/>
    <property type="molecule type" value="Genomic_DNA"/>
</dbReference>
<feature type="region of interest" description="Disordered" evidence="8">
    <location>
        <begin position="65"/>
        <end position="93"/>
    </location>
</feature>
<keyword evidence="6 9" id="KW-1133">Transmembrane helix</keyword>
<dbReference type="FunFam" id="3.30.750.24:FF:000012">
    <property type="entry name" value="Sulfate transporter family protein"/>
    <property type="match status" value="1"/>
</dbReference>
<reference evidence="13" key="1">
    <citation type="submission" date="2016-03" db="EMBL/GenBank/DDBJ databases">
        <authorList>
            <person name="Devillers Hugo."/>
        </authorList>
    </citation>
    <scope>NUCLEOTIDE SEQUENCE [LARGE SCALE GENOMIC DNA]</scope>
</reference>
<keyword evidence="3" id="KW-0926">Vacuole</keyword>
<evidence type="ECO:0000256" key="4">
    <source>
        <dbReference type="ARBA" id="ARBA00022692"/>
    </source>
</evidence>
<proteinExistence type="predicted"/>
<dbReference type="PANTHER" id="PTHR43310">
    <property type="entry name" value="SULFATE TRANSPORTER YBAR-RELATED"/>
    <property type="match status" value="1"/>
</dbReference>
<evidence type="ECO:0000256" key="7">
    <source>
        <dbReference type="ARBA" id="ARBA00023136"/>
    </source>
</evidence>